<dbReference type="GO" id="GO:0005874">
    <property type="term" value="C:microtubule"/>
    <property type="evidence" value="ECO:0007669"/>
    <property type="project" value="InterPro"/>
</dbReference>
<dbReference type="PANTHER" id="PTHR31355">
    <property type="entry name" value="MICROTUBULE-ASSOCIATED PROTEIN TORTIFOLIA1"/>
    <property type="match status" value="1"/>
</dbReference>
<evidence type="ECO:0000313" key="4">
    <source>
        <dbReference type="Proteomes" id="UP000825935"/>
    </source>
</evidence>
<feature type="compositionally biased region" description="Low complexity" evidence="1">
    <location>
        <begin position="487"/>
        <end position="498"/>
    </location>
</feature>
<dbReference type="Proteomes" id="UP000825935">
    <property type="component" value="Chromosome 6"/>
</dbReference>
<dbReference type="OrthoDB" id="611190at2759"/>
<dbReference type="InterPro" id="IPR057600">
    <property type="entry name" value="TORTIFOLIA1/SINE1-2_N"/>
</dbReference>
<dbReference type="PANTHER" id="PTHR31355:SF4">
    <property type="entry name" value="TOG DOMAIN-CONTAINING PROTEIN"/>
    <property type="match status" value="1"/>
</dbReference>
<gene>
    <name evidence="3" type="ORF">KP509_06G014600</name>
</gene>
<dbReference type="EMBL" id="CM035411">
    <property type="protein sequence ID" value="KAH7434377.1"/>
    <property type="molecule type" value="Genomic_DNA"/>
</dbReference>
<feature type="region of interest" description="Disordered" evidence="1">
    <location>
        <begin position="479"/>
        <end position="511"/>
    </location>
</feature>
<reference evidence="3" key="1">
    <citation type="submission" date="2021-08" db="EMBL/GenBank/DDBJ databases">
        <title>WGS assembly of Ceratopteris richardii.</title>
        <authorList>
            <person name="Marchant D.B."/>
            <person name="Chen G."/>
            <person name="Jenkins J."/>
            <person name="Shu S."/>
            <person name="Leebens-Mack J."/>
            <person name="Grimwood J."/>
            <person name="Schmutz J."/>
            <person name="Soltis P."/>
            <person name="Soltis D."/>
            <person name="Chen Z.-H."/>
        </authorList>
    </citation>
    <scope>NUCLEOTIDE SEQUENCE</scope>
    <source>
        <strain evidence="3">Whitten #5841</strain>
        <tissue evidence="3">Leaf</tissue>
    </source>
</reference>
<keyword evidence="4" id="KW-1185">Reference proteome</keyword>
<dbReference type="SUPFAM" id="SSF48371">
    <property type="entry name" value="ARM repeat"/>
    <property type="match status" value="1"/>
</dbReference>
<evidence type="ECO:0000313" key="3">
    <source>
        <dbReference type="EMBL" id="KAH7434377.1"/>
    </source>
</evidence>
<feature type="region of interest" description="Disordered" evidence="1">
    <location>
        <begin position="528"/>
        <end position="573"/>
    </location>
</feature>
<feature type="compositionally biased region" description="Polar residues" evidence="1">
    <location>
        <begin position="528"/>
        <end position="541"/>
    </location>
</feature>
<sequence>MVIGGHSTTAWSLEGRTYSSPLVKQELAKLGRDAESTKAALRSLRAVVEEQLQGQALLRFIHQIEESVEGRRHAATVLGDLARVHGARLLPHIPRLLRILAHTLLASAACPALQLECAKAVAAIARYAIASSPLSEEAVLKRLCLPLIALLSCKVEILSAGAAACLGAVVESKSWEYASPPLISKLCLKASTALTSKSSQTVPHLSLLRMLATVNSDFLAQFGIPLLRLLNHEVLVCPSSSWQLRVAAIRLIEVLFKVLNTVMLAPHLAPLLATLAKLQLDKMSHVRRAAISALRSADGLVGRNSKIPNRVGGRNVVQPQATRKSPSHHGQETLAITNIKDFINGDLVSQELQHSQDLLVSSRLLTELTMDSASRKQHGNQTLSEYDQDGATTNVSDYFCAYFFDTKENVPSQKIVHNINGAVTESTAKIGPKVKTREKVRVPPLPLSKVLRRVSSGKIINGRQSRNGAHSCMPKHVTAVDSRDGSDASPKQSSLSSASEEDIISQREVPSDVTKGFTNLQLINASETTLRNSGSGSPNTDFTDHSSHKQSNGISEEEGSEKGEFVSSNEHDIAHQGTTCCRIQGRIEDAIVEEENSSKEHAIAHQGTSCCRIQGRIEDAIVEEENNTVTKEEESEKWENLSSKKHVIKQQEESSSGLKGGIEGPFVEGEHDTNGSSTFDGLYVRHEQPQSIATKKQCEVSPEVRSKDGARKEEFSRGDWIWCHNPIAYSQVSRPSGWKMSLERDMKHKYFVDYSFLTSCQTANEPSEQTATDFNMLLKGLRSSKEAVDQRLECHTDGACENENCCRDDRLYKGQLPVTMDPMPLDDGYAMATHGVIYTGEKHLKLRFFAARTACVIFIVIFTMAKLLHSEYLPQEASVSNHCILPT</sequence>
<dbReference type="InterPro" id="IPR016024">
    <property type="entry name" value="ARM-type_fold"/>
</dbReference>
<dbReference type="InterPro" id="IPR033337">
    <property type="entry name" value="TORTIFOLIA1/SINE1-2"/>
</dbReference>
<organism evidence="3 4">
    <name type="scientific">Ceratopteris richardii</name>
    <name type="common">Triangle waterfern</name>
    <dbReference type="NCBI Taxonomy" id="49495"/>
    <lineage>
        <taxon>Eukaryota</taxon>
        <taxon>Viridiplantae</taxon>
        <taxon>Streptophyta</taxon>
        <taxon>Embryophyta</taxon>
        <taxon>Tracheophyta</taxon>
        <taxon>Polypodiopsida</taxon>
        <taxon>Polypodiidae</taxon>
        <taxon>Polypodiales</taxon>
        <taxon>Pteridineae</taxon>
        <taxon>Pteridaceae</taxon>
        <taxon>Parkerioideae</taxon>
        <taxon>Ceratopteris</taxon>
    </lineage>
</organism>
<feature type="compositionally biased region" description="Basic and acidic residues" evidence="1">
    <location>
        <begin position="560"/>
        <end position="573"/>
    </location>
</feature>
<protein>
    <recommendedName>
        <fullName evidence="2">TORTIFOLIA1/SINE1-2 N-terminal domain-containing protein</fullName>
    </recommendedName>
</protein>
<comment type="caution">
    <text evidence="3">The sequence shown here is derived from an EMBL/GenBank/DDBJ whole genome shotgun (WGS) entry which is preliminary data.</text>
</comment>
<proteinExistence type="predicted"/>
<dbReference type="AlphaFoldDB" id="A0A8T2UEC5"/>
<evidence type="ECO:0000256" key="1">
    <source>
        <dbReference type="SAM" id="MobiDB-lite"/>
    </source>
</evidence>
<evidence type="ECO:0000259" key="2">
    <source>
        <dbReference type="Pfam" id="PF24714"/>
    </source>
</evidence>
<dbReference type="GO" id="GO:0008017">
    <property type="term" value="F:microtubule binding"/>
    <property type="evidence" value="ECO:0007669"/>
    <property type="project" value="InterPro"/>
</dbReference>
<name>A0A8T2UEC5_CERRI</name>
<dbReference type="InterPro" id="IPR011989">
    <property type="entry name" value="ARM-like"/>
</dbReference>
<dbReference type="Gene3D" id="1.25.10.10">
    <property type="entry name" value="Leucine-rich Repeat Variant"/>
    <property type="match status" value="1"/>
</dbReference>
<feature type="domain" description="TORTIFOLIA1/SINE1-2 N-terminal" evidence="2">
    <location>
        <begin position="27"/>
        <end position="295"/>
    </location>
</feature>
<dbReference type="Pfam" id="PF24714">
    <property type="entry name" value="TOR1L1_N"/>
    <property type="match status" value="1"/>
</dbReference>
<accession>A0A8T2UEC5</accession>